<accession>A0A1Q6DWZ4</accession>
<gene>
    <name evidence="1" type="ORF">BTN85_1388</name>
</gene>
<comment type="caution">
    <text evidence="1">The sequence shown here is derived from an EMBL/GenBank/DDBJ whole genome shotgun (WGS) entry which is preliminary data.</text>
</comment>
<evidence type="ECO:0000313" key="2">
    <source>
        <dbReference type="Proteomes" id="UP000185744"/>
    </source>
</evidence>
<evidence type="ECO:0000313" key="1">
    <source>
        <dbReference type="EMBL" id="OKY78884.1"/>
    </source>
</evidence>
<dbReference type="InterPro" id="IPR043829">
    <property type="entry name" value="DUF5806"/>
</dbReference>
<dbReference type="STRING" id="1903181.BTN85_1388"/>
<protein>
    <submittedName>
        <fullName evidence="1">Uncharacterized protein</fullName>
    </submittedName>
</protein>
<dbReference type="InParanoid" id="A0A1Q6DWZ4"/>
<keyword evidence="2" id="KW-1185">Reference proteome</keyword>
<sequence>MDRFSKFQKVDKDSYGSINKFLKDRSLLTTREWMISEAILEFREEETGRVPMTEAGEKLPQLFPFIDKEYSASDFSNAKSAFEDKVIRAGSTFFYALEKGYFTEDKLKEVIIEISKNIREINDIADDEIEEEFIDILPEDIKKILKELREFERDKERDKEIREPLFGDYLDGEIGDKWIEKVETKIGEFKIEFKFERNLSPDDILVPSELEDKKKYLDIDKEYAYLKTGNLVKRYKIEIID</sequence>
<proteinExistence type="predicted"/>
<dbReference type="AlphaFoldDB" id="A0A1Q6DWZ4"/>
<reference evidence="1" key="1">
    <citation type="submission" date="2016-12" db="EMBL/GenBank/DDBJ databases">
        <title>Discovery of methanogenic haloarchaea.</title>
        <authorList>
            <person name="Sorokin D.Y."/>
            <person name="Makarova K.S."/>
            <person name="Abbas B."/>
            <person name="Ferrer M."/>
            <person name="Golyshin P.N."/>
        </authorList>
    </citation>
    <scope>NUCLEOTIDE SEQUENCE [LARGE SCALE GENOMIC DNA]</scope>
    <source>
        <strain evidence="1">HMET1</strain>
    </source>
</reference>
<name>A0A1Q6DWZ4_METT1</name>
<organism evidence="1 2">
    <name type="scientific">Methanohalarchaeum thermophilum</name>
    <dbReference type="NCBI Taxonomy" id="1903181"/>
    <lineage>
        <taxon>Archaea</taxon>
        <taxon>Methanobacteriati</taxon>
        <taxon>Methanobacteriota</taxon>
        <taxon>Methanonatronarchaeia</taxon>
        <taxon>Methanonatronarchaeales</taxon>
        <taxon>Methanonatronarchaeaceae</taxon>
        <taxon>Candidatus Methanohalarchaeum</taxon>
    </lineage>
</organism>
<dbReference type="Pfam" id="PF19122">
    <property type="entry name" value="DUF5806"/>
    <property type="match status" value="1"/>
</dbReference>
<dbReference type="EMBL" id="MSDW01000001">
    <property type="protein sequence ID" value="OKY78884.1"/>
    <property type="molecule type" value="Genomic_DNA"/>
</dbReference>
<dbReference type="Proteomes" id="UP000185744">
    <property type="component" value="Unassembled WGS sequence"/>
</dbReference>